<feature type="domain" description="Pre-mRNA-splicing factor SLU7" evidence="9">
    <location>
        <begin position="132"/>
        <end position="399"/>
    </location>
</feature>
<reference evidence="10 11" key="1">
    <citation type="submission" date="2015-07" db="EMBL/GenBank/DDBJ databases">
        <title>Draft Genome Sequence of Malassezia furfur CBS1878 and Malassezia pachydermatis CBS1879.</title>
        <authorList>
            <person name="Triana S."/>
            <person name="Ohm R."/>
            <person name="Gonzalez A."/>
            <person name="DeCock H."/>
            <person name="Restrepo S."/>
            <person name="Celis A."/>
        </authorList>
    </citation>
    <scope>NUCLEOTIDE SEQUENCE [LARGE SCALE GENOMIC DNA]</scope>
    <source>
        <strain evidence="10 11">CBS 1879</strain>
    </source>
</reference>
<comment type="subcellular location">
    <subcellularLocation>
        <location evidence="1 7">Nucleus</location>
    </subcellularLocation>
</comment>
<dbReference type="GeneID" id="28727785"/>
<dbReference type="PANTHER" id="PTHR12942:SF2">
    <property type="entry name" value="PRE-MRNA-SPLICING FACTOR SLU7"/>
    <property type="match status" value="1"/>
</dbReference>
<evidence type="ECO:0000256" key="8">
    <source>
        <dbReference type="SAM" id="MobiDB-lite"/>
    </source>
</evidence>
<gene>
    <name evidence="10" type="ORF">Malapachy_1406</name>
</gene>
<feature type="compositionally biased region" description="Basic residues" evidence="8">
    <location>
        <begin position="181"/>
        <end position="190"/>
    </location>
</feature>
<comment type="caution">
    <text evidence="10">The sequence shown here is derived from an EMBL/GenBank/DDBJ whole genome shotgun (WGS) entry which is preliminary data.</text>
</comment>
<keyword evidence="5 7" id="KW-0508">mRNA splicing</keyword>
<keyword evidence="4 7" id="KW-0747">Spliceosome</keyword>
<dbReference type="PANTHER" id="PTHR12942">
    <property type="entry name" value="STEP II SPLICING FACTOR SLU7"/>
    <property type="match status" value="1"/>
</dbReference>
<name>A0A0M8MIA1_9BASI</name>
<dbReference type="RefSeq" id="XP_017990648.1">
    <property type="nucleotide sequence ID" value="XM_018135910.1"/>
</dbReference>
<dbReference type="InterPro" id="IPR039974">
    <property type="entry name" value="Splicing_factor_SLU7"/>
</dbReference>
<evidence type="ECO:0000256" key="5">
    <source>
        <dbReference type="ARBA" id="ARBA00023187"/>
    </source>
</evidence>
<organism evidence="10 11">
    <name type="scientific">Malassezia pachydermatis</name>
    <dbReference type="NCBI Taxonomy" id="77020"/>
    <lineage>
        <taxon>Eukaryota</taxon>
        <taxon>Fungi</taxon>
        <taxon>Dikarya</taxon>
        <taxon>Basidiomycota</taxon>
        <taxon>Ustilaginomycotina</taxon>
        <taxon>Malasseziomycetes</taxon>
        <taxon>Malasseziales</taxon>
        <taxon>Malasseziaceae</taxon>
        <taxon>Malassezia</taxon>
    </lineage>
</organism>
<evidence type="ECO:0000313" key="10">
    <source>
        <dbReference type="EMBL" id="KOS13016.1"/>
    </source>
</evidence>
<feature type="compositionally biased region" description="Basic and acidic residues" evidence="8">
    <location>
        <begin position="1"/>
        <end position="29"/>
    </location>
</feature>
<evidence type="ECO:0000256" key="3">
    <source>
        <dbReference type="ARBA" id="ARBA00022664"/>
    </source>
</evidence>
<feature type="region of interest" description="Disordered" evidence="8">
    <location>
        <begin position="97"/>
        <end position="116"/>
    </location>
</feature>
<proteinExistence type="inferred from homology"/>
<comment type="subunit">
    <text evidence="7">Associated with the spliceosome.</text>
</comment>
<sequence>MSDDRFRDAFRPRESDTARKPKVPTEEVNPHVPMYMAQTPWYLDTGGNASLEHQRKPAQNKASASLDDWYQRGTKAGPAASRFRKGACENCGAMSHKTRDCMERPRKRGAKWSGQDIKPDEVVQDLTHLDYNYDAKRDRWNGYDPASHMAVVERFEAIEEERRRIREEQLEAQTSTDAHAAAKKLAKKEKRVREDDDFDSSSSDDDDDDDKYAEKANMVGQKIDADKRITVRNLRIREDRAKYLYNLNTDSAHYDPKTRSMREAPLPDDGLTTPSDAFERSQGDAVDMQKMQVFAWQAEQRGDSIQAMQANPTVNERQFKQHQEERAKQAMEVKSTILERYGGAEYLDAMPRELRAGQTEAYVEYNRSGEVVRGPSRAKPRSRYEEDVYENNHSSVYGSWYDLERGVWGYACCHNTVLRSYCTGEAGKAAQASSASVA</sequence>
<dbReference type="GO" id="GO:0030628">
    <property type="term" value="F:pre-mRNA 3'-splice site binding"/>
    <property type="evidence" value="ECO:0007669"/>
    <property type="project" value="UniProtKB-UniRule"/>
</dbReference>
<evidence type="ECO:0000259" key="9">
    <source>
        <dbReference type="Pfam" id="PF11708"/>
    </source>
</evidence>
<keyword evidence="3 7" id="KW-0507">mRNA processing</keyword>
<dbReference type="STRING" id="77020.A0A0M8MIA1"/>
<evidence type="ECO:0000256" key="1">
    <source>
        <dbReference type="ARBA" id="ARBA00004123"/>
    </source>
</evidence>
<dbReference type="VEuPathDB" id="FungiDB:Malapachy_1406"/>
<dbReference type="GO" id="GO:0005681">
    <property type="term" value="C:spliceosomal complex"/>
    <property type="evidence" value="ECO:0007669"/>
    <property type="project" value="UniProtKB-UniRule"/>
</dbReference>
<protein>
    <recommendedName>
        <fullName evidence="7">Pre-mRNA-splicing factor SLU7</fullName>
    </recommendedName>
</protein>
<evidence type="ECO:0000313" key="11">
    <source>
        <dbReference type="Proteomes" id="UP000037751"/>
    </source>
</evidence>
<dbReference type="AlphaFoldDB" id="A0A0M8MIA1"/>
<evidence type="ECO:0000256" key="2">
    <source>
        <dbReference type="ARBA" id="ARBA00007203"/>
    </source>
</evidence>
<keyword evidence="11" id="KW-1185">Reference proteome</keyword>
<evidence type="ECO:0000256" key="7">
    <source>
        <dbReference type="RuleBase" id="RU367071"/>
    </source>
</evidence>
<evidence type="ECO:0000256" key="4">
    <source>
        <dbReference type="ARBA" id="ARBA00022728"/>
    </source>
</evidence>
<comment type="function">
    <text evidence="7">Involved in pre-mRNA splicing.</text>
</comment>
<dbReference type="OrthoDB" id="249612at2759"/>
<dbReference type="InterPro" id="IPR021715">
    <property type="entry name" value="Slu7_dom"/>
</dbReference>
<dbReference type="EMBL" id="LGAV01000007">
    <property type="protein sequence ID" value="KOS13016.1"/>
    <property type="molecule type" value="Genomic_DNA"/>
</dbReference>
<dbReference type="Pfam" id="PF11708">
    <property type="entry name" value="Slu7"/>
    <property type="match status" value="1"/>
</dbReference>
<feature type="region of interest" description="Disordered" evidence="8">
    <location>
        <begin position="169"/>
        <end position="211"/>
    </location>
</feature>
<dbReference type="GO" id="GO:0000398">
    <property type="term" value="P:mRNA splicing, via spliceosome"/>
    <property type="evidence" value="ECO:0007669"/>
    <property type="project" value="UniProtKB-UniRule"/>
</dbReference>
<dbReference type="Proteomes" id="UP000037751">
    <property type="component" value="Unassembled WGS sequence"/>
</dbReference>
<comment type="similarity">
    <text evidence="2 7">Belongs to the SLU7 family.</text>
</comment>
<evidence type="ECO:0000256" key="6">
    <source>
        <dbReference type="ARBA" id="ARBA00023242"/>
    </source>
</evidence>
<accession>A0A0M8MIA1</accession>
<keyword evidence="6 7" id="KW-0539">Nucleus</keyword>
<feature type="compositionally biased region" description="Acidic residues" evidence="8">
    <location>
        <begin position="195"/>
        <end position="211"/>
    </location>
</feature>
<feature type="region of interest" description="Disordered" evidence="8">
    <location>
        <begin position="1"/>
        <end position="68"/>
    </location>
</feature>